<dbReference type="Gene3D" id="3.40.50.150">
    <property type="entry name" value="Vaccinia Virus protein VP39"/>
    <property type="match status" value="1"/>
</dbReference>
<dbReference type="Proteomes" id="UP000474024">
    <property type="component" value="Unassembled WGS sequence"/>
</dbReference>
<proteinExistence type="predicted"/>
<sequence length="240" mass="27271">MKAVASMVTPGNILADIGTDHGYVPIALVQRERIPKAIAMDINKGPLQRAKDNIVLYHMEEYIETRLSDGVDALLEGEVDTILIAGMGGELVIHILEAGEAVCRNAKELILQPQSDIRRVRSYLRENKYKIVDEDMVFEDGKYYPMMKVIPVDVDTFWDNQKEQTMETCDIYGPLLLKNGNQVLRRFLVKQHRQMSQILLQLEAQPESEAICRRKQEVLDELHYNESAYTILGAIKNAGI</sequence>
<organism evidence="1 2">
    <name type="scientific">Roseburia porci</name>
    <dbReference type="NCBI Taxonomy" id="2605790"/>
    <lineage>
        <taxon>Bacteria</taxon>
        <taxon>Bacillati</taxon>
        <taxon>Bacillota</taxon>
        <taxon>Clostridia</taxon>
        <taxon>Lachnospirales</taxon>
        <taxon>Lachnospiraceae</taxon>
        <taxon>Roseburia</taxon>
    </lineage>
</organism>
<dbReference type="PANTHER" id="PTHR38451">
    <property type="entry name" value="TRNA (ADENINE(22)-N(1))-METHYLTRANSFERASE"/>
    <property type="match status" value="1"/>
</dbReference>
<dbReference type="AlphaFoldDB" id="A0A6L5YQQ9"/>
<dbReference type="GO" id="GO:0032259">
    <property type="term" value="P:methylation"/>
    <property type="evidence" value="ECO:0007669"/>
    <property type="project" value="UniProtKB-KW"/>
</dbReference>
<dbReference type="InterPro" id="IPR006901">
    <property type="entry name" value="TrmK"/>
</dbReference>
<protein>
    <submittedName>
        <fullName evidence="1">SAM-dependent methyltransferase</fullName>
    </submittedName>
</protein>
<evidence type="ECO:0000313" key="1">
    <source>
        <dbReference type="EMBL" id="MST74279.1"/>
    </source>
</evidence>
<comment type="caution">
    <text evidence="1">The sequence shown here is derived from an EMBL/GenBank/DDBJ whole genome shotgun (WGS) entry which is preliminary data.</text>
</comment>
<keyword evidence="2" id="KW-1185">Reference proteome</keyword>
<keyword evidence="1" id="KW-0489">Methyltransferase</keyword>
<dbReference type="EMBL" id="VUNI01000005">
    <property type="protein sequence ID" value="MST74279.1"/>
    <property type="molecule type" value="Genomic_DNA"/>
</dbReference>
<dbReference type="SUPFAM" id="SSF53335">
    <property type="entry name" value="S-adenosyl-L-methionine-dependent methyltransferases"/>
    <property type="match status" value="1"/>
</dbReference>
<dbReference type="PIRSF" id="PIRSF018637">
    <property type="entry name" value="TrmK"/>
    <property type="match status" value="1"/>
</dbReference>
<dbReference type="PANTHER" id="PTHR38451:SF1">
    <property type="entry name" value="TRNA (ADENINE(22)-N(1))-METHYLTRANSFERASE"/>
    <property type="match status" value="1"/>
</dbReference>
<reference evidence="1 2" key="1">
    <citation type="submission" date="2019-08" db="EMBL/GenBank/DDBJ databases">
        <title>In-depth cultivation of the pig gut microbiome towards novel bacterial diversity and tailored functional studies.</title>
        <authorList>
            <person name="Wylensek D."/>
            <person name="Hitch T.C.A."/>
            <person name="Clavel T."/>
        </authorList>
    </citation>
    <scope>NUCLEOTIDE SEQUENCE [LARGE SCALE GENOMIC DNA]</scope>
    <source>
        <strain evidence="1 2">MUC/MUC-530-WT-4D</strain>
    </source>
</reference>
<accession>A0A6L5YQQ9</accession>
<dbReference type="InterPro" id="IPR029063">
    <property type="entry name" value="SAM-dependent_MTases_sf"/>
</dbReference>
<dbReference type="Pfam" id="PF12847">
    <property type="entry name" value="Methyltransf_18"/>
    <property type="match status" value="1"/>
</dbReference>
<keyword evidence="1" id="KW-0808">Transferase</keyword>
<evidence type="ECO:0000313" key="2">
    <source>
        <dbReference type="Proteomes" id="UP000474024"/>
    </source>
</evidence>
<gene>
    <name evidence="1" type="ORF">FYJ75_04405</name>
</gene>
<dbReference type="GO" id="GO:0160105">
    <property type="term" value="F:tRNA (adenine(22)-N1)-methyltransferase activity"/>
    <property type="evidence" value="ECO:0007669"/>
    <property type="project" value="InterPro"/>
</dbReference>
<name>A0A6L5YQQ9_9FIRM</name>